<evidence type="ECO:0000256" key="3">
    <source>
        <dbReference type="ARBA" id="ARBA00006793"/>
    </source>
</evidence>
<keyword evidence="7" id="KW-0067">ATP-binding</keyword>
<evidence type="ECO:0000256" key="6">
    <source>
        <dbReference type="ARBA" id="ARBA00022763"/>
    </source>
</evidence>
<evidence type="ECO:0000256" key="10">
    <source>
        <dbReference type="ARBA" id="ARBA00023204"/>
    </source>
</evidence>
<keyword evidence="10" id="KW-0234">DNA repair</keyword>
<feature type="coiled-coil region" evidence="12">
    <location>
        <begin position="834"/>
        <end position="903"/>
    </location>
</feature>
<dbReference type="PANTHER" id="PTHR19306:SF6">
    <property type="entry name" value="STRUCTURAL MAINTENANCE OF CHROMOSOMES PROTEIN 6"/>
    <property type="match status" value="1"/>
</dbReference>
<organism evidence="15 16">
    <name type="scientific">Coprinopsis marcescibilis</name>
    <name type="common">Agaric fungus</name>
    <name type="synonym">Psathyrella marcescibilis</name>
    <dbReference type="NCBI Taxonomy" id="230819"/>
    <lineage>
        <taxon>Eukaryota</taxon>
        <taxon>Fungi</taxon>
        <taxon>Dikarya</taxon>
        <taxon>Basidiomycota</taxon>
        <taxon>Agaricomycotina</taxon>
        <taxon>Agaricomycetes</taxon>
        <taxon>Agaricomycetidae</taxon>
        <taxon>Agaricales</taxon>
        <taxon>Agaricineae</taxon>
        <taxon>Psathyrellaceae</taxon>
        <taxon>Coprinopsis</taxon>
    </lineage>
</organism>
<keyword evidence="16" id="KW-1185">Reference proteome</keyword>
<proteinExistence type="inferred from homology"/>
<feature type="coiled-coil region" evidence="12">
    <location>
        <begin position="306"/>
        <end position="339"/>
    </location>
</feature>
<evidence type="ECO:0000256" key="8">
    <source>
        <dbReference type="ARBA" id="ARBA00023054"/>
    </source>
</evidence>
<dbReference type="GO" id="GO:0005524">
    <property type="term" value="F:ATP binding"/>
    <property type="evidence" value="ECO:0007669"/>
    <property type="project" value="UniProtKB-KW"/>
</dbReference>
<evidence type="ECO:0000313" key="15">
    <source>
        <dbReference type="EMBL" id="TFK26865.1"/>
    </source>
</evidence>
<dbReference type="GO" id="GO:0000724">
    <property type="term" value="P:double-strand break repair via homologous recombination"/>
    <property type="evidence" value="ECO:0007669"/>
    <property type="project" value="TreeGrafter"/>
</dbReference>
<dbReference type="PANTHER" id="PTHR19306">
    <property type="entry name" value="STRUCTURAL MAINTENANCE OF CHROMOSOMES 5,6 SMC5, SMC6"/>
    <property type="match status" value="1"/>
</dbReference>
<evidence type="ECO:0000256" key="1">
    <source>
        <dbReference type="ARBA" id="ARBA00004123"/>
    </source>
</evidence>
<dbReference type="Gene3D" id="3.40.50.300">
    <property type="entry name" value="P-loop containing nucleotide triphosphate hydrolases"/>
    <property type="match status" value="2"/>
</dbReference>
<dbReference type="SUPFAM" id="SSF52540">
    <property type="entry name" value="P-loop containing nucleoside triphosphate hydrolases"/>
    <property type="match status" value="1"/>
</dbReference>
<evidence type="ECO:0000256" key="4">
    <source>
        <dbReference type="ARBA" id="ARBA00022454"/>
    </source>
</evidence>
<dbReference type="GO" id="GO:0003684">
    <property type="term" value="F:damaged DNA binding"/>
    <property type="evidence" value="ECO:0007669"/>
    <property type="project" value="TreeGrafter"/>
</dbReference>
<comment type="similarity">
    <text evidence="3">Belongs to the SMC family. SMC6 subfamily.</text>
</comment>
<dbReference type="GO" id="GO:0005634">
    <property type="term" value="C:nucleus"/>
    <property type="evidence" value="ECO:0007669"/>
    <property type="project" value="UniProtKB-SubCell"/>
</dbReference>
<evidence type="ECO:0000259" key="14">
    <source>
        <dbReference type="Pfam" id="PF02463"/>
    </source>
</evidence>
<feature type="region of interest" description="Disordered" evidence="13">
    <location>
        <begin position="1036"/>
        <end position="1055"/>
    </location>
</feature>
<keyword evidence="6" id="KW-0227">DNA damage</keyword>
<keyword evidence="5" id="KW-0547">Nucleotide-binding</keyword>
<dbReference type="Gene3D" id="1.20.5.340">
    <property type="match status" value="1"/>
</dbReference>
<gene>
    <name evidence="15" type="ORF">FA15DRAFT_754711</name>
</gene>
<dbReference type="GO" id="GO:0016787">
    <property type="term" value="F:hydrolase activity"/>
    <property type="evidence" value="ECO:0007669"/>
    <property type="project" value="UniProtKB-KW"/>
</dbReference>
<dbReference type="Proteomes" id="UP000307440">
    <property type="component" value="Unassembled WGS sequence"/>
</dbReference>
<sequence>MAKRRAAVQDSDSQNDNENEGTHAASKRARKQDGSDDEGDSAGPSTTQGRRRTAKSQADDPDSDSDGQSEIVIPVGLDDDQFEERHTDKVRQSLNKKRGTQKGIAEYGIIQAIHMQDFMCHQKLSFKFGPQINFIIGHNGSGKSAVLSALTIALGGKTNSTGRGTGLKSFIREGQQWSEISIRIKNEGPEAYRPTEYGPSIVIVRRFSRDGGSSWKMQNGDTGRTVSAKREEVSAICDHMNIQVDNPLNVLTQDSARQFLSASAPGDKYKFFLLGTQLFQLSTEYDICLSNIQKTFQILAGKFSALPDLRAAYREAQRKLKEAEQAREQKRRVDELKKEMAWAHVAVKKAELEDKWKEKARLEEKTMPKYREGLRMAEIAVEEASARIAALEQQVANLGDIDSLTHQKSEIQNEIKENRAKLADFNSDIRKMNTTIKTLNGQIERTDAKIAEEEEKMQAQTQARKDDLQQQIQTQQESLSSAEDLLTSIGQQKKELLQAITLCETRGRELEGQRKELELEGRRYEGLAGEARKAGSDVYVPYGKDIANVVRKVGRCTWKGEQPIGPLGVFVKARDPKMWGDLLRTQLGGYLNAFVVTDPRDRPQLKKLLDEGHNRNMIIIQQRDIFDYSSGEPDSRYLTVLRALEISDPFVKRVLINQASIERVLLNKSRKDVEMDLRQIGGGVGWADVGNGGFIVRVYGEGGIVSTPFKIRRGGSLLLTGRDNKAEVRHHEAEVERVRQEITVLDQEYQHCRNEYASRRRELDALTGPESKTRHEATKARAELSGLQQQMNDDLPTSIAAFQQARDEYVSDKANVTMQAEDVIRKKAGVDQAQAGLQERLDDLKRRIKEFEQEKGGFAAHIQEAAVERAQKQANVGHYKTKIAETEQELAAANESAATVETEFTSWTESALKFCEEVPNPRAVKIIDRELEGVQTALKERERRHGASVDEMVLEVNRTRDAHDKAAGEYKQTAELNKALKASLVVRLARWQEFRRHIALRTKLIFQYHLSQRGYFGKVMFNHVAQTLMLKVQTDDQAGTQGGSAEKDPRSLSGGEKSFSTICLLLSLWDSIGCPLRCLDEFDVFMDAVNRRISMKMMIDTANSSPDKQYILITPQDMTNIRIEDNVKVHRMNDPQRGGGALRFGAVASNDT</sequence>
<evidence type="ECO:0000256" key="5">
    <source>
        <dbReference type="ARBA" id="ARBA00022741"/>
    </source>
</evidence>
<evidence type="ECO:0000256" key="11">
    <source>
        <dbReference type="ARBA" id="ARBA00023242"/>
    </source>
</evidence>
<feature type="coiled-coil region" evidence="12">
    <location>
        <begin position="728"/>
        <end position="755"/>
    </location>
</feature>
<accession>A0A5C3L2B1</accession>
<evidence type="ECO:0000256" key="7">
    <source>
        <dbReference type="ARBA" id="ARBA00022840"/>
    </source>
</evidence>
<dbReference type="InterPro" id="IPR027417">
    <property type="entry name" value="P-loop_NTPase"/>
</dbReference>
<dbReference type="GO" id="GO:0030915">
    <property type="term" value="C:Smc5-Smc6 complex"/>
    <property type="evidence" value="ECO:0007669"/>
    <property type="project" value="TreeGrafter"/>
</dbReference>
<evidence type="ECO:0000256" key="2">
    <source>
        <dbReference type="ARBA" id="ARBA00004286"/>
    </source>
</evidence>
<evidence type="ECO:0000256" key="13">
    <source>
        <dbReference type="SAM" id="MobiDB-lite"/>
    </source>
</evidence>
<dbReference type="OrthoDB" id="10072614at2759"/>
<reference evidence="15 16" key="1">
    <citation type="journal article" date="2019" name="Nat. Ecol. Evol.">
        <title>Megaphylogeny resolves global patterns of mushroom evolution.</title>
        <authorList>
            <person name="Varga T."/>
            <person name="Krizsan K."/>
            <person name="Foldi C."/>
            <person name="Dima B."/>
            <person name="Sanchez-Garcia M."/>
            <person name="Sanchez-Ramirez S."/>
            <person name="Szollosi G.J."/>
            <person name="Szarkandi J.G."/>
            <person name="Papp V."/>
            <person name="Albert L."/>
            <person name="Andreopoulos W."/>
            <person name="Angelini C."/>
            <person name="Antonin V."/>
            <person name="Barry K.W."/>
            <person name="Bougher N.L."/>
            <person name="Buchanan P."/>
            <person name="Buyck B."/>
            <person name="Bense V."/>
            <person name="Catcheside P."/>
            <person name="Chovatia M."/>
            <person name="Cooper J."/>
            <person name="Damon W."/>
            <person name="Desjardin D."/>
            <person name="Finy P."/>
            <person name="Geml J."/>
            <person name="Haridas S."/>
            <person name="Hughes K."/>
            <person name="Justo A."/>
            <person name="Karasinski D."/>
            <person name="Kautmanova I."/>
            <person name="Kiss B."/>
            <person name="Kocsube S."/>
            <person name="Kotiranta H."/>
            <person name="LaButti K.M."/>
            <person name="Lechner B.E."/>
            <person name="Liimatainen K."/>
            <person name="Lipzen A."/>
            <person name="Lukacs Z."/>
            <person name="Mihaltcheva S."/>
            <person name="Morgado L.N."/>
            <person name="Niskanen T."/>
            <person name="Noordeloos M.E."/>
            <person name="Ohm R.A."/>
            <person name="Ortiz-Santana B."/>
            <person name="Ovrebo C."/>
            <person name="Racz N."/>
            <person name="Riley R."/>
            <person name="Savchenko A."/>
            <person name="Shiryaev A."/>
            <person name="Soop K."/>
            <person name="Spirin V."/>
            <person name="Szebenyi C."/>
            <person name="Tomsovsky M."/>
            <person name="Tulloss R.E."/>
            <person name="Uehling J."/>
            <person name="Grigoriev I.V."/>
            <person name="Vagvolgyi C."/>
            <person name="Papp T."/>
            <person name="Martin F.M."/>
            <person name="Miettinen O."/>
            <person name="Hibbett D.S."/>
            <person name="Nagy L.G."/>
        </authorList>
    </citation>
    <scope>NUCLEOTIDE SEQUENCE [LARGE SCALE GENOMIC DNA]</scope>
    <source>
        <strain evidence="15 16">CBS 121175</strain>
    </source>
</reference>
<dbReference type="AlphaFoldDB" id="A0A5C3L2B1"/>
<keyword evidence="4" id="KW-0158">Chromosome</keyword>
<dbReference type="GO" id="GO:0003697">
    <property type="term" value="F:single-stranded DNA binding"/>
    <property type="evidence" value="ECO:0007669"/>
    <property type="project" value="TreeGrafter"/>
</dbReference>
<evidence type="ECO:0000256" key="9">
    <source>
        <dbReference type="ARBA" id="ARBA00023172"/>
    </source>
</evidence>
<dbReference type="STRING" id="230819.A0A5C3L2B1"/>
<dbReference type="Pfam" id="PF02463">
    <property type="entry name" value="SMC_N"/>
    <property type="match status" value="1"/>
</dbReference>
<dbReference type="EMBL" id="ML210170">
    <property type="protein sequence ID" value="TFK26865.1"/>
    <property type="molecule type" value="Genomic_DNA"/>
</dbReference>
<keyword evidence="15" id="KW-0378">Hydrolase</keyword>
<keyword evidence="9" id="KW-0233">DNA recombination</keyword>
<keyword evidence="11" id="KW-0539">Nucleus</keyword>
<feature type="coiled-coil region" evidence="12">
    <location>
        <begin position="374"/>
        <end position="485"/>
    </location>
</feature>
<evidence type="ECO:0000313" key="16">
    <source>
        <dbReference type="Proteomes" id="UP000307440"/>
    </source>
</evidence>
<dbReference type="InterPro" id="IPR003395">
    <property type="entry name" value="RecF/RecN/SMC_N"/>
</dbReference>
<feature type="domain" description="RecF/RecN/SMC N-terminal" evidence="14">
    <location>
        <begin position="110"/>
        <end position="1131"/>
    </location>
</feature>
<evidence type="ECO:0000256" key="12">
    <source>
        <dbReference type="SAM" id="Coils"/>
    </source>
</evidence>
<protein>
    <submittedName>
        <fullName evidence="15">P-loop containing nucleoside triphosphate hydrolase protein</fullName>
    </submittedName>
</protein>
<keyword evidence="8 12" id="KW-0175">Coiled coil</keyword>
<comment type="subcellular location">
    <subcellularLocation>
        <location evidence="2">Chromosome</location>
    </subcellularLocation>
    <subcellularLocation>
        <location evidence="1">Nucleus</location>
    </subcellularLocation>
</comment>
<feature type="region of interest" description="Disordered" evidence="13">
    <location>
        <begin position="1"/>
        <end position="98"/>
    </location>
</feature>
<name>A0A5C3L2B1_COPMA</name>
<dbReference type="GO" id="GO:0035861">
    <property type="term" value="C:site of double-strand break"/>
    <property type="evidence" value="ECO:0007669"/>
    <property type="project" value="TreeGrafter"/>
</dbReference>